<dbReference type="EMBL" id="LNZH02000167">
    <property type="protein sequence ID" value="OCB88939.1"/>
    <property type="molecule type" value="Genomic_DNA"/>
</dbReference>
<evidence type="ECO:0000256" key="6">
    <source>
        <dbReference type="ARBA" id="ARBA00023002"/>
    </source>
</evidence>
<accession>A0A9Q5NCS3</accession>
<evidence type="ECO:0000256" key="9">
    <source>
        <dbReference type="PIRSR" id="PIRSR602401-1"/>
    </source>
</evidence>
<dbReference type="AlphaFoldDB" id="A0A9Q5NCS3"/>
<comment type="similarity">
    <text evidence="3">Belongs to the cytochrome P450 family.</text>
</comment>
<comment type="caution">
    <text evidence="11">The sequence shown here is derived from an EMBL/GenBank/DDBJ whole genome shotgun (WGS) entry which is preliminary data.</text>
</comment>
<dbReference type="Gene3D" id="1.10.630.10">
    <property type="entry name" value="Cytochrome P450"/>
    <property type="match status" value="1"/>
</dbReference>
<keyword evidence="7 9" id="KW-0408">Iron</keyword>
<comment type="pathway">
    <text evidence="2">Secondary metabolite biosynthesis.</text>
</comment>
<reference evidence="11" key="1">
    <citation type="submission" date="2016-06" db="EMBL/GenBank/DDBJ databases">
        <title>Draft Genome sequence of the fungus Inonotus baumii.</title>
        <authorList>
            <person name="Zhu H."/>
            <person name="Lin W."/>
        </authorList>
    </citation>
    <scope>NUCLEOTIDE SEQUENCE</scope>
    <source>
        <strain evidence="11">821</strain>
    </source>
</reference>
<evidence type="ECO:0000256" key="10">
    <source>
        <dbReference type="SAM" id="MobiDB-lite"/>
    </source>
</evidence>
<keyword evidence="6" id="KW-0560">Oxidoreductase</keyword>
<comment type="cofactor">
    <cofactor evidence="1 9">
        <name>heme</name>
        <dbReference type="ChEBI" id="CHEBI:30413"/>
    </cofactor>
</comment>
<evidence type="ECO:0000256" key="8">
    <source>
        <dbReference type="ARBA" id="ARBA00023033"/>
    </source>
</evidence>
<evidence type="ECO:0000256" key="1">
    <source>
        <dbReference type="ARBA" id="ARBA00001971"/>
    </source>
</evidence>
<protein>
    <submittedName>
        <fullName evidence="11">Cytochrome P450</fullName>
    </submittedName>
</protein>
<dbReference type="GO" id="GO:0004497">
    <property type="term" value="F:monooxygenase activity"/>
    <property type="evidence" value="ECO:0007669"/>
    <property type="project" value="UniProtKB-KW"/>
</dbReference>
<dbReference type="Proteomes" id="UP000757232">
    <property type="component" value="Unassembled WGS sequence"/>
</dbReference>
<dbReference type="InterPro" id="IPR036396">
    <property type="entry name" value="Cyt_P450_sf"/>
</dbReference>
<evidence type="ECO:0000256" key="3">
    <source>
        <dbReference type="ARBA" id="ARBA00010617"/>
    </source>
</evidence>
<keyword evidence="12" id="KW-1185">Reference proteome</keyword>
<dbReference type="InterPro" id="IPR050121">
    <property type="entry name" value="Cytochrome_P450_monoxygenase"/>
</dbReference>
<dbReference type="PRINTS" id="PR00463">
    <property type="entry name" value="EP450I"/>
</dbReference>
<dbReference type="InterPro" id="IPR002401">
    <property type="entry name" value="Cyt_P450_E_grp-I"/>
</dbReference>
<dbReference type="GO" id="GO:0016705">
    <property type="term" value="F:oxidoreductase activity, acting on paired donors, with incorporation or reduction of molecular oxygen"/>
    <property type="evidence" value="ECO:0007669"/>
    <property type="project" value="InterPro"/>
</dbReference>
<keyword evidence="5 9" id="KW-0479">Metal-binding</keyword>
<dbReference type="GO" id="GO:0020037">
    <property type="term" value="F:heme binding"/>
    <property type="evidence" value="ECO:0007669"/>
    <property type="project" value="InterPro"/>
</dbReference>
<sequence length="513" mass="57414">MLRLRRCRAIDDLLRKYGPIVRVAPNKVIFLDSATMKVVYGVSSKLNKSKFYKCLTTNGNDHAMTTLDHSSHLLRKRGYASHYNPANLALFQPEIHSFTRGLVDLLSAAASSSPMAIDTLLLFRHYFIDVNCMHLFDYSAGSLNAWSRNILQGGPPDELSRAISDFPKQGLLAVLVLHSSSVKRSKLSLFKFTFQRLRDARSMMRLEKMRSGNEHYDEDLRKPLIARLQDHKYNFQGSLRMNMPDEDIVSECTAHLIAGTDTTSTTLSYLLWELSRRPDIMAHLQAELDECMPDPKSMLDIQELQKLPYLTALIKEGLRVYSAAPSPLERVAPANRDAEISLLGYSIPPGTIIASQAFSSHRREDVFFCPNLFLPDRWLLQDLSASPASRSYGGSTPAESRTPEDESPPLSPSSSVVLSETEKGSPVARPNGRTRVSQVEMAKHMFPFGHGPRVCGGQNLAQIMLRVVLSAIARNFDIIAPLETNEKSMAMRDIFVAFPAALECKLIFVPRSQ</sequence>
<feature type="binding site" description="axial binding residue" evidence="9">
    <location>
        <position position="455"/>
    </location>
    <ligand>
        <name>heme</name>
        <dbReference type="ChEBI" id="CHEBI:30413"/>
    </ligand>
    <ligandPart>
        <name>Fe</name>
        <dbReference type="ChEBI" id="CHEBI:18248"/>
    </ligandPart>
</feature>
<dbReference type="GO" id="GO:0005506">
    <property type="term" value="F:iron ion binding"/>
    <property type="evidence" value="ECO:0007669"/>
    <property type="project" value="InterPro"/>
</dbReference>
<evidence type="ECO:0000313" key="11">
    <source>
        <dbReference type="EMBL" id="OCB88939.1"/>
    </source>
</evidence>
<organism evidence="11 12">
    <name type="scientific">Sanghuangporus baumii</name>
    <name type="common">Phellinus baumii</name>
    <dbReference type="NCBI Taxonomy" id="108892"/>
    <lineage>
        <taxon>Eukaryota</taxon>
        <taxon>Fungi</taxon>
        <taxon>Dikarya</taxon>
        <taxon>Basidiomycota</taxon>
        <taxon>Agaricomycotina</taxon>
        <taxon>Agaricomycetes</taxon>
        <taxon>Hymenochaetales</taxon>
        <taxon>Hymenochaetaceae</taxon>
        <taxon>Sanghuangporus</taxon>
    </lineage>
</organism>
<dbReference type="OrthoDB" id="3945418at2759"/>
<dbReference type="PRINTS" id="PR00385">
    <property type="entry name" value="P450"/>
</dbReference>
<name>A0A9Q5NCS3_SANBA</name>
<evidence type="ECO:0000256" key="7">
    <source>
        <dbReference type="ARBA" id="ARBA00023004"/>
    </source>
</evidence>
<feature type="compositionally biased region" description="Polar residues" evidence="10">
    <location>
        <begin position="389"/>
        <end position="399"/>
    </location>
</feature>
<dbReference type="PANTHER" id="PTHR24305:SF166">
    <property type="entry name" value="CYTOCHROME P450 12A4, MITOCHONDRIAL-RELATED"/>
    <property type="match status" value="1"/>
</dbReference>
<keyword evidence="4 9" id="KW-0349">Heme</keyword>
<evidence type="ECO:0000313" key="12">
    <source>
        <dbReference type="Proteomes" id="UP000757232"/>
    </source>
</evidence>
<evidence type="ECO:0000256" key="2">
    <source>
        <dbReference type="ARBA" id="ARBA00005179"/>
    </source>
</evidence>
<keyword evidence="8" id="KW-0503">Monooxygenase</keyword>
<dbReference type="PANTHER" id="PTHR24305">
    <property type="entry name" value="CYTOCHROME P450"/>
    <property type="match status" value="1"/>
</dbReference>
<dbReference type="SUPFAM" id="SSF48264">
    <property type="entry name" value="Cytochrome P450"/>
    <property type="match status" value="1"/>
</dbReference>
<feature type="region of interest" description="Disordered" evidence="10">
    <location>
        <begin position="389"/>
        <end position="433"/>
    </location>
</feature>
<evidence type="ECO:0000256" key="4">
    <source>
        <dbReference type="ARBA" id="ARBA00022617"/>
    </source>
</evidence>
<dbReference type="Pfam" id="PF00067">
    <property type="entry name" value="p450"/>
    <property type="match status" value="2"/>
</dbReference>
<proteinExistence type="inferred from homology"/>
<evidence type="ECO:0000256" key="5">
    <source>
        <dbReference type="ARBA" id="ARBA00022723"/>
    </source>
</evidence>
<dbReference type="InterPro" id="IPR001128">
    <property type="entry name" value="Cyt_P450"/>
</dbReference>
<gene>
    <name evidence="11" type="ORF">A7U60_g3894</name>
</gene>